<evidence type="ECO:0000259" key="17">
    <source>
        <dbReference type="Pfam" id="PF01326"/>
    </source>
</evidence>
<feature type="region of interest" description="Disordered" evidence="15">
    <location>
        <begin position="1"/>
        <end position="36"/>
    </location>
</feature>
<evidence type="ECO:0000313" key="19">
    <source>
        <dbReference type="EMBL" id="CAD8241467.1"/>
    </source>
</evidence>
<keyword evidence="7" id="KW-0418">Kinase</keyword>
<dbReference type="InterPro" id="IPR036637">
    <property type="entry name" value="Phosphohistidine_dom_sf"/>
</dbReference>
<evidence type="ECO:0000259" key="18">
    <source>
        <dbReference type="Pfam" id="PF02896"/>
    </source>
</evidence>
<dbReference type="InterPro" id="IPR023151">
    <property type="entry name" value="PEP_util_CS"/>
</dbReference>
<dbReference type="SUPFAM" id="SSF52009">
    <property type="entry name" value="Phosphohistidine domain"/>
    <property type="match status" value="1"/>
</dbReference>
<dbReference type="NCBIfam" id="NF004531">
    <property type="entry name" value="PRK05878.1"/>
    <property type="match status" value="1"/>
</dbReference>
<dbReference type="PIRSF" id="PIRSF000853">
    <property type="entry name" value="PPDK"/>
    <property type="match status" value="1"/>
</dbReference>
<evidence type="ECO:0000256" key="7">
    <source>
        <dbReference type="ARBA" id="ARBA00022777"/>
    </source>
</evidence>
<comment type="similarity">
    <text evidence="2 11">Belongs to the PEP-utilizing enzyme family.</text>
</comment>
<dbReference type="SUPFAM" id="SSF56059">
    <property type="entry name" value="Glutathione synthetase ATP-binding domain-like"/>
    <property type="match status" value="1"/>
</dbReference>
<evidence type="ECO:0000256" key="1">
    <source>
        <dbReference type="ARBA" id="ARBA00001946"/>
    </source>
</evidence>
<feature type="domain" description="Pyruvate phosphate dikinase AMP/ATP-binding" evidence="17">
    <location>
        <begin position="66"/>
        <end position="101"/>
    </location>
</feature>
<sequence length="926" mass="99825">MTAARAAAAPMALARPMETRRRRSPKSSSSRVVARAVSAPPATTEIKRVFTFGGGEADGNASMKTLLGGKGANLAEMSSIGLSVPAGFTVTTETCKAFHENGAKLPDGCWEEMLAGLEQIETRMGSKLGDPSNPLLLSVRSGAAVSMPGMMDTVLNLGLNDVVVEGLAEKAGEKFAFDSYRRFLDMYGDVVMGVEHALFEREIASLKRECGVVNDNDLNAVQLRELVKRYERVYETAGVTFPQEPLEQMRLAAYAVFDSWNSDRAKKYMAINGIVGLEGTAVNVQAMVFGNMGDTSGTGVCFTRNPSTGENLLYGEYLVNAQGEDVVAGIRTPEDILTMKNALPEAYDDLVRNTQLLEKHYKDMQDIEFTVQEGKLYMLQTRSGKRTGAGAVKIAVDLVEAGMIDRATAVTLVEPTHVDQLLHPQFKDEAGYAADVIGVGLPASPGAAVGQVVFDTPTAEDLHARGKKCILVRVETSPEDVGGMNAAEGILTARGGMTSHAAVVARGWGKTCVSGCSELVVDEENRWLSLGGVKLHEGDWLSLNGTTGEVIRGEAELAPPAIGGDLDVFMSWVDEFRTLRVLANADTPEDATTARVNGAEGVGLVRTEHMFFGTGERIRTVRRMIMATLTSDRQAALDDLLPFQRGDFDGIFRAMDGMPVTIRLLDPPLHEFLPDGELDEIVALLAADTGADEDEVVERIEKLAEINPMLGFRGCRLAITYPEIGRMQARAIFEAACAAQKDGVVVKPDIMVPLVGTVAELQNQTRMIREIAAKVFEETGVTVEYRVGTMIEIPRAALLSDQIAGEGGAEFFSFGTNDLTQMTFGYSRDDVSKFLPTYLEKGILKHDPFQVLDQEGVGSLIEMSVNKGRGANPNLKVGICGEHGGDPASVEFFHEKGLDYVSCSPFRVPIARLAAAQAALKAAKEK</sequence>
<feature type="binding site" evidence="13">
    <location>
        <position position="816"/>
    </location>
    <ligand>
        <name>substrate</name>
    </ligand>
</feature>
<evidence type="ECO:0000259" key="16">
    <source>
        <dbReference type="Pfam" id="PF00391"/>
    </source>
</evidence>
<dbReference type="Gene3D" id="1.10.189.10">
    <property type="entry name" value="Pyruvate Phosphate Dikinase, domain 2"/>
    <property type="match status" value="1"/>
</dbReference>
<dbReference type="FunFam" id="3.30.470.20:FF:000038">
    <property type="entry name" value="Pyruvate, phosphate dikinase, chloroplastic"/>
    <property type="match status" value="1"/>
</dbReference>
<evidence type="ECO:0000256" key="3">
    <source>
        <dbReference type="ARBA" id="ARBA00011994"/>
    </source>
</evidence>
<proteinExistence type="inferred from homology"/>
<dbReference type="PANTHER" id="PTHR22931:SF9">
    <property type="entry name" value="PYRUVATE, PHOSPHATE DIKINASE 1, CHLOROPLASTIC"/>
    <property type="match status" value="1"/>
</dbReference>
<dbReference type="InterPro" id="IPR008279">
    <property type="entry name" value="PEP-util_enz_mobile_dom"/>
</dbReference>
<dbReference type="SUPFAM" id="SSF51621">
    <property type="entry name" value="Phosphoenolpyruvate/pyruvate domain"/>
    <property type="match status" value="1"/>
</dbReference>
<dbReference type="Gene3D" id="3.30.470.20">
    <property type="entry name" value="ATP-grasp fold, B domain"/>
    <property type="match status" value="1"/>
</dbReference>
<keyword evidence="4" id="KW-0808">Transferase</keyword>
<organism evidence="19">
    <name type="scientific">Micromonas pusilla</name>
    <name type="common">Picoplanktonic green alga</name>
    <name type="synonym">Chromulina pusilla</name>
    <dbReference type="NCBI Taxonomy" id="38833"/>
    <lineage>
        <taxon>Eukaryota</taxon>
        <taxon>Viridiplantae</taxon>
        <taxon>Chlorophyta</taxon>
        <taxon>Mamiellophyceae</taxon>
        <taxon>Mamiellales</taxon>
        <taxon>Mamiellaceae</taxon>
        <taxon>Micromonas</taxon>
    </lineage>
</organism>
<evidence type="ECO:0000256" key="14">
    <source>
        <dbReference type="PIRSR" id="PIRSR000853-3"/>
    </source>
</evidence>
<dbReference type="InterPro" id="IPR000121">
    <property type="entry name" value="PEP_util_C"/>
</dbReference>
<feature type="binding site" evidence="13">
    <location>
        <position position="663"/>
    </location>
    <ligand>
        <name>substrate</name>
    </ligand>
</feature>
<dbReference type="AlphaFoldDB" id="A0A7R9TQ09"/>
<gene>
    <name evidence="19" type="ORF">MPUS1402_LOCUS7759</name>
</gene>
<reference evidence="19" key="1">
    <citation type="submission" date="2021-01" db="EMBL/GenBank/DDBJ databases">
        <authorList>
            <person name="Corre E."/>
            <person name="Pelletier E."/>
            <person name="Niang G."/>
            <person name="Scheremetjew M."/>
            <person name="Finn R."/>
            <person name="Kale V."/>
            <person name="Holt S."/>
            <person name="Cochrane G."/>
            <person name="Meng A."/>
            <person name="Brown T."/>
            <person name="Cohen L."/>
        </authorList>
    </citation>
    <scope>NUCLEOTIDE SEQUENCE</scope>
    <source>
        <strain evidence="19">RCC1614</strain>
    </source>
</reference>
<dbReference type="InterPro" id="IPR015813">
    <property type="entry name" value="Pyrv/PenolPyrv_kinase-like_dom"/>
</dbReference>
<feature type="compositionally biased region" description="Low complexity" evidence="15">
    <location>
        <begin position="26"/>
        <end position="36"/>
    </location>
</feature>
<evidence type="ECO:0000256" key="6">
    <source>
        <dbReference type="ARBA" id="ARBA00022741"/>
    </source>
</evidence>
<feature type="domain" description="PEP-utilising enzyme C-terminal" evidence="18">
    <location>
        <begin position="565"/>
        <end position="918"/>
    </location>
</feature>
<name>A0A7R9TQ09_MICPS</name>
<comment type="cofactor">
    <cofactor evidence="1 11 14">
        <name>Mg(2+)</name>
        <dbReference type="ChEBI" id="CHEBI:18420"/>
    </cofactor>
</comment>
<evidence type="ECO:0000256" key="11">
    <source>
        <dbReference type="PIRNR" id="PIRNR000853"/>
    </source>
</evidence>
<dbReference type="GO" id="GO:0050242">
    <property type="term" value="F:pyruvate, phosphate dikinase activity"/>
    <property type="evidence" value="ECO:0007669"/>
    <property type="project" value="UniProtKB-UniRule"/>
</dbReference>
<feature type="domain" description="Pyruvate phosphate dikinase AMP/ATP-binding" evidence="17">
    <location>
        <begin position="349"/>
        <end position="396"/>
    </location>
</feature>
<dbReference type="GO" id="GO:0046872">
    <property type="term" value="F:metal ion binding"/>
    <property type="evidence" value="ECO:0007669"/>
    <property type="project" value="UniProtKB-UniRule"/>
</dbReference>
<feature type="binding site" evidence="14">
    <location>
        <position position="818"/>
    </location>
    <ligand>
        <name>Mg(2+)</name>
        <dbReference type="ChEBI" id="CHEBI:18420"/>
    </ligand>
</feature>
<dbReference type="EMBL" id="HBDY01010332">
    <property type="protein sequence ID" value="CAD8241467.1"/>
    <property type="molecule type" value="Transcribed_RNA"/>
</dbReference>
<dbReference type="GO" id="GO:0016301">
    <property type="term" value="F:kinase activity"/>
    <property type="evidence" value="ECO:0007669"/>
    <property type="project" value="UniProtKB-UniRule"/>
</dbReference>
<dbReference type="PANTHER" id="PTHR22931">
    <property type="entry name" value="PHOSPHOENOLPYRUVATE DIKINASE-RELATED"/>
    <property type="match status" value="1"/>
</dbReference>
<feature type="domain" description="Pyruvate phosphate dikinase AMP/ATP-binding" evidence="17">
    <location>
        <begin position="113"/>
        <end position="342"/>
    </location>
</feature>
<dbReference type="InterPro" id="IPR040442">
    <property type="entry name" value="Pyrv_kinase-like_dom_sf"/>
</dbReference>
<feature type="binding site" evidence="13">
    <location>
        <position position="818"/>
    </location>
    <ligand>
        <name>substrate</name>
    </ligand>
</feature>
<dbReference type="Pfam" id="PF00391">
    <property type="entry name" value="PEP-utilizers"/>
    <property type="match status" value="1"/>
</dbReference>
<dbReference type="Pfam" id="PF01326">
    <property type="entry name" value="PPDK_N"/>
    <property type="match status" value="3"/>
</dbReference>
<keyword evidence="6" id="KW-0547">Nucleotide-binding</keyword>
<dbReference type="Gene3D" id="3.20.20.60">
    <property type="entry name" value="Phosphoenolpyruvate-binding domains"/>
    <property type="match status" value="1"/>
</dbReference>
<dbReference type="Gene3D" id="3.30.1490.20">
    <property type="entry name" value="ATP-grasp fold, A domain"/>
    <property type="match status" value="1"/>
</dbReference>
<feature type="active site" description="Proton donor" evidence="12">
    <location>
        <position position="880"/>
    </location>
</feature>
<dbReference type="PROSITE" id="PS00742">
    <property type="entry name" value="PEP_ENZYMES_2"/>
    <property type="match status" value="1"/>
</dbReference>
<evidence type="ECO:0000256" key="10">
    <source>
        <dbReference type="ARBA" id="ARBA00048103"/>
    </source>
</evidence>
<feature type="binding site" evidence="13">
    <location>
        <position position="817"/>
    </location>
    <ligand>
        <name>substrate</name>
    </ligand>
</feature>
<protein>
    <recommendedName>
        <fullName evidence="3 11">Pyruvate, phosphate dikinase</fullName>
        <ecNumber evidence="3 11">2.7.9.1</ecNumber>
    </recommendedName>
</protein>
<dbReference type="InterPro" id="IPR010121">
    <property type="entry name" value="Pyruvate_phosphate_dikinase"/>
</dbReference>
<evidence type="ECO:0000256" key="5">
    <source>
        <dbReference type="ARBA" id="ARBA00022723"/>
    </source>
</evidence>
<dbReference type="InterPro" id="IPR013815">
    <property type="entry name" value="ATP_grasp_subdomain_1"/>
</dbReference>
<evidence type="ECO:0000256" key="15">
    <source>
        <dbReference type="SAM" id="MobiDB-lite"/>
    </source>
</evidence>
<feature type="binding site" evidence="13">
    <location>
        <position position="815"/>
    </location>
    <ligand>
        <name>substrate</name>
    </ligand>
</feature>
<dbReference type="InterPro" id="IPR018274">
    <property type="entry name" value="PEP_util_AS"/>
</dbReference>
<comment type="catalytic activity">
    <reaction evidence="10 11">
        <text>pyruvate + phosphate + ATP = phosphoenolpyruvate + AMP + diphosphate + H(+)</text>
        <dbReference type="Rhea" id="RHEA:10756"/>
        <dbReference type="ChEBI" id="CHEBI:15361"/>
        <dbReference type="ChEBI" id="CHEBI:15378"/>
        <dbReference type="ChEBI" id="CHEBI:30616"/>
        <dbReference type="ChEBI" id="CHEBI:33019"/>
        <dbReference type="ChEBI" id="CHEBI:43474"/>
        <dbReference type="ChEBI" id="CHEBI:58702"/>
        <dbReference type="ChEBI" id="CHEBI:456215"/>
        <dbReference type="EC" id="2.7.9.1"/>
    </reaction>
</comment>
<feature type="binding site" evidence="14">
    <location>
        <position position="792"/>
    </location>
    <ligand>
        <name>Mg(2+)</name>
        <dbReference type="ChEBI" id="CHEBI:18420"/>
    </ligand>
</feature>
<feature type="binding site" evidence="13">
    <location>
        <position position="606"/>
    </location>
    <ligand>
        <name>substrate</name>
    </ligand>
</feature>
<dbReference type="NCBIfam" id="TIGR01828">
    <property type="entry name" value="pyru_phos_dikin"/>
    <property type="match status" value="1"/>
</dbReference>
<feature type="compositionally biased region" description="Low complexity" evidence="15">
    <location>
        <begin position="1"/>
        <end position="16"/>
    </location>
</feature>
<feature type="active site" description="Tele-phosphohistidine intermediate" evidence="12">
    <location>
        <position position="500"/>
    </location>
</feature>
<dbReference type="EC" id="2.7.9.1" evidence="3 11"/>
<accession>A0A7R9TQ09</accession>
<evidence type="ECO:0000256" key="4">
    <source>
        <dbReference type="ARBA" id="ARBA00022679"/>
    </source>
</evidence>
<keyword evidence="9 14" id="KW-0460">Magnesium</keyword>
<feature type="domain" description="PEP-utilising enzyme mobile" evidence="16">
    <location>
        <begin position="467"/>
        <end position="548"/>
    </location>
</feature>
<evidence type="ECO:0000256" key="9">
    <source>
        <dbReference type="ARBA" id="ARBA00022842"/>
    </source>
</evidence>
<keyword evidence="8" id="KW-0067">ATP-binding</keyword>
<keyword evidence="5 14" id="KW-0479">Metal-binding</keyword>
<dbReference type="Gene3D" id="3.50.30.10">
    <property type="entry name" value="Phosphohistidine domain"/>
    <property type="match status" value="1"/>
</dbReference>
<evidence type="ECO:0000256" key="13">
    <source>
        <dbReference type="PIRSR" id="PIRSR000853-2"/>
    </source>
</evidence>
<evidence type="ECO:0000256" key="8">
    <source>
        <dbReference type="ARBA" id="ARBA00022840"/>
    </source>
</evidence>
<evidence type="ECO:0000256" key="12">
    <source>
        <dbReference type="PIRSR" id="PIRSR000853-1"/>
    </source>
</evidence>
<dbReference type="PROSITE" id="PS00370">
    <property type="entry name" value="PEP_ENZYMES_PHOS_SITE"/>
    <property type="match status" value="1"/>
</dbReference>
<dbReference type="Pfam" id="PF02896">
    <property type="entry name" value="PEP-utilizers_C"/>
    <property type="match status" value="1"/>
</dbReference>
<dbReference type="GO" id="GO:0005524">
    <property type="term" value="F:ATP binding"/>
    <property type="evidence" value="ECO:0007669"/>
    <property type="project" value="UniProtKB-UniRule"/>
</dbReference>
<evidence type="ECO:0000256" key="2">
    <source>
        <dbReference type="ARBA" id="ARBA00007837"/>
    </source>
</evidence>
<dbReference type="Gene3D" id="1.20.80.30">
    <property type="match status" value="1"/>
</dbReference>
<dbReference type="InterPro" id="IPR002192">
    <property type="entry name" value="PPDK_AMP/ATP-bd"/>
</dbReference>
<feature type="binding site" evidence="13">
    <location>
        <position position="792"/>
    </location>
    <ligand>
        <name>substrate</name>
    </ligand>
</feature>